<evidence type="ECO:0000313" key="2">
    <source>
        <dbReference type="EMBL" id="GLQ16189.1"/>
    </source>
</evidence>
<dbReference type="SMART" id="SM00260">
    <property type="entry name" value="CheW"/>
    <property type="match status" value="1"/>
</dbReference>
<accession>A0ABQ5ULV3</accession>
<sequence length="155" mass="16851">MDDQPQSTNMIQLVTLRIGGQLFAINLELVDDVFKPEQFTPIPSVRPEIAGILNLRGRIIVAINTDLLLGLPPVDAPIVGRQMVNIKYLNESYGLLADSVGDVVAFCATEIKPNPINLDGNLAIYSQGILRLNGELMTVLMADKIIAQVLNQEAA</sequence>
<comment type="caution">
    <text evidence="2">The sequence shown here is derived from an EMBL/GenBank/DDBJ whole genome shotgun (WGS) entry which is preliminary data.</text>
</comment>
<reference evidence="2" key="2">
    <citation type="submission" date="2023-01" db="EMBL/GenBank/DDBJ databases">
        <title>Draft genome sequence of Maritalea porphyrae strain NBRC 107169.</title>
        <authorList>
            <person name="Sun Q."/>
            <person name="Mori K."/>
        </authorList>
    </citation>
    <scope>NUCLEOTIDE SEQUENCE</scope>
    <source>
        <strain evidence="2">NBRC 107169</strain>
    </source>
</reference>
<organism evidence="2 3">
    <name type="scientific">Maritalea porphyrae</name>
    <dbReference type="NCBI Taxonomy" id="880732"/>
    <lineage>
        <taxon>Bacteria</taxon>
        <taxon>Pseudomonadati</taxon>
        <taxon>Pseudomonadota</taxon>
        <taxon>Alphaproteobacteria</taxon>
        <taxon>Hyphomicrobiales</taxon>
        <taxon>Devosiaceae</taxon>
        <taxon>Maritalea</taxon>
    </lineage>
</organism>
<dbReference type="InterPro" id="IPR002545">
    <property type="entry name" value="CheW-lke_dom"/>
</dbReference>
<keyword evidence="3" id="KW-1185">Reference proteome</keyword>
<dbReference type="Gene3D" id="2.40.50.180">
    <property type="entry name" value="CheA-289, Domain 4"/>
    <property type="match status" value="1"/>
</dbReference>
<reference evidence="2" key="1">
    <citation type="journal article" date="2014" name="Int. J. Syst. Evol. Microbiol.">
        <title>Complete genome of a new Firmicutes species belonging to the dominant human colonic microbiota ('Ruminococcus bicirculans') reveals two chromosomes and a selective capacity to utilize plant glucans.</title>
        <authorList>
            <consortium name="NISC Comparative Sequencing Program"/>
            <person name="Wegmann U."/>
            <person name="Louis P."/>
            <person name="Goesmann A."/>
            <person name="Henrissat B."/>
            <person name="Duncan S.H."/>
            <person name="Flint H.J."/>
        </authorList>
    </citation>
    <scope>NUCLEOTIDE SEQUENCE</scope>
    <source>
        <strain evidence="2">NBRC 107169</strain>
    </source>
</reference>
<dbReference type="PROSITE" id="PS50851">
    <property type="entry name" value="CHEW"/>
    <property type="match status" value="1"/>
</dbReference>
<dbReference type="Proteomes" id="UP001161405">
    <property type="component" value="Unassembled WGS sequence"/>
</dbReference>
<proteinExistence type="predicted"/>
<dbReference type="PANTHER" id="PTHR22617">
    <property type="entry name" value="CHEMOTAXIS SENSOR HISTIDINE KINASE-RELATED"/>
    <property type="match status" value="1"/>
</dbReference>
<dbReference type="PANTHER" id="PTHR22617:SF23">
    <property type="entry name" value="CHEMOTAXIS PROTEIN CHEW"/>
    <property type="match status" value="1"/>
</dbReference>
<evidence type="ECO:0000259" key="1">
    <source>
        <dbReference type="PROSITE" id="PS50851"/>
    </source>
</evidence>
<dbReference type="InterPro" id="IPR036061">
    <property type="entry name" value="CheW-like_dom_sf"/>
</dbReference>
<gene>
    <name evidence="2" type="primary">cheW</name>
    <name evidence="2" type="ORF">GCM10007879_04380</name>
</gene>
<dbReference type="Gene3D" id="2.30.30.40">
    <property type="entry name" value="SH3 Domains"/>
    <property type="match status" value="1"/>
</dbReference>
<dbReference type="SUPFAM" id="SSF50341">
    <property type="entry name" value="CheW-like"/>
    <property type="match status" value="1"/>
</dbReference>
<dbReference type="EMBL" id="BSNI01000001">
    <property type="protein sequence ID" value="GLQ16189.1"/>
    <property type="molecule type" value="Genomic_DNA"/>
</dbReference>
<dbReference type="Pfam" id="PF01584">
    <property type="entry name" value="CheW"/>
    <property type="match status" value="1"/>
</dbReference>
<protein>
    <submittedName>
        <fullName evidence="2">Chemotaxis protein CheW</fullName>
    </submittedName>
</protein>
<evidence type="ECO:0000313" key="3">
    <source>
        <dbReference type="Proteomes" id="UP001161405"/>
    </source>
</evidence>
<dbReference type="InterPro" id="IPR039315">
    <property type="entry name" value="CheW"/>
</dbReference>
<dbReference type="RefSeq" id="WP_284361634.1">
    <property type="nucleotide sequence ID" value="NZ_BSNI01000001.1"/>
</dbReference>
<feature type="domain" description="CheW-like" evidence="1">
    <location>
        <begin position="10"/>
        <end position="151"/>
    </location>
</feature>
<name>A0ABQ5ULV3_9HYPH</name>